<evidence type="ECO:0000313" key="3">
    <source>
        <dbReference type="Proteomes" id="UP000196531"/>
    </source>
</evidence>
<evidence type="ECO:0000256" key="1">
    <source>
        <dbReference type="SAM" id="Phobius"/>
    </source>
</evidence>
<keyword evidence="1" id="KW-0812">Transmembrane</keyword>
<protein>
    <submittedName>
        <fullName evidence="2">Uncharacterized protein</fullName>
    </submittedName>
</protein>
<keyword evidence="1" id="KW-0472">Membrane</keyword>
<comment type="caution">
    <text evidence="2">The sequence shown here is derived from an EMBL/GenBank/DDBJ whole genome shotgun (WGS) entry which is preliminary data.</text>
</comment>
<reference evidence="3" key="1">
    <citation type="journal article" date="2017" name="Proc. Natl. Acad. Sci. U.S.A.">
        <title>Simulation of Deepwater Horizon oil plume reveals substrate specialization within a complex community of hydrocarbon-degraders.</title>
        <authorList>
            <person name="Hu P."/>
            <person name="Dubinsky E.A."/>
            <person name="Probst A.J."/>
            <person name="Wang J."/>
            <person name="Sieber C.M.K."/>
            <person name="Tom L.M."/>
            <person name="Gardinali P."/>
            <person name="Banfield J.F."/>
            <person name="Atlas R.M."/>
            <person name="Andersen G.L."/>
        </authorList>
    </citation>
    <scope>NUCLEOTIDE SEQUENCE [LARGE SCALE GENOMIC DNA]</scope>
</reference>
<accession>A0A1Y5F908</accession>
<evidence type="ECO:0000313" key="2">
    <source>
        <dbReference type="EMBL" id="OUR95755.1"/>
    </source>
</evidence>
<sequence length="140" mass="16255">MSLWFITLCFGGIRLIDLVLPDTPKEKYFIVIIFLIIATKLFKKSNIEINFVKHIDIIKEKSEVLKSITFKNYIKDLTKLLFIIGPYAIYLSKFNPFKGFDNFINISKIAFAFSLMLIIVGSPLYFFAKREALSVLREKS</sequence>
<keyword evidence="1" id="KW-1133">Transmembrane helix</keyword>
<dbReference type="Proteomes" id="UP000196531">
    <property type="component" value="Unassembled WGS sequence"/>
</dbReference>
<feature type="transmembrane region" description="Helical" evidence="1">
    <location>
        <begin position="25"/>
        <end position="42"/>
    </location>
</feature>
<proteinExistence type="predicted"/>
<gene>
    <name evidence="2" type="ORF">A9Q84_14735</name>
</gene>
<organism evidence="2 3">
    <name type="scientific">Halobacteriovorax marinus</name>
    <dbReference type="NCBI Taxonomy" id="97084"/>
    <lineage>
        <taxon>Bacteria</taxon>
        <taxon>Pseudomonadati</taxon>
        <taxon>Bdellovibrionota</taxon>
        <taxon>Bacteriovoracia</taxon>
        <taxon>Bacteriovoracales</taxon>
        <taxon>Halobacteriovoraceae</taxon>
        <taxon>Halobacteriovorax</taxon>
    </lineage>
</organism>
<feature type="transmembrane region" description="Helical" evidence="1">
    <location>
        <begin position="109"/>
        <end position="128"/>
    </location>
</feature>
<feature type="transmembrane region" description="Helical" evidence="1">
    <location>
        <begin position="80"/>
        <end position="97"/>
    </location>
</feature>
<dbReference type="AlphaFoldDB" id="A0A1Y5F908"/>
<name>A0A1Y5F908_9BACT</name>
<dbReference type="EMBL" id="MAAO01000007">
    <property type="protein sequence ID" value="OUR95755.1"/>
    <property type="molecule type" value="Genomic_DNA"/>
</dbReference>